<dbReference type="HOGENOM" id="CLU_2247918_0_0_5"/>
<dbReference type="Proteomes" id="UP000006575">
    <property type="component" value="Plasmid pRL7"/>
</dbReference>
<dbReference type="EnsemblBacteria" id="CAK11583">
    <property type="protein sequence ID" value="CAK11583"/>
    <property type="gene ID" value="pRL70054"/>
</dbReference>
<organism evidence="1 2">
    <name type="scientific">Rhizobium johnstonii (strain DSM 114642 / LMG 32736 / 3841)</name>
    <name type="common">Rhizobium leguminosarum bv. viciae</name>
    <dbReference type="NCBI Taxonomy" id="216596"/>
    <lineage>
        <taxon>Bacteria</taxon>
        <taxon>Pseudomonadati</taxon>
        <taxon>Pseudomonadota</taxon>
        <taxon>Alphaproteobacteria</taxon>
        <taxon>Hyphomicrobiales</taxon>
        <taxon>Rhizobiaceae</taxon>
        <taxon>Rhizobium/Agrobacterium group</taxon>
        <taxon>Rhizobium</taxon>
        <taxon>Rhizobium johnstonii</taxon>
    </lineage>
</organism>
<geneLocation type="plasmid" evidence="1 2">
    <name>pRL7</name>
</geneLocation>
<sequence length="104" mass="10982">MTWNVQGPYKQSDPSILAALLETDRCIYAVGHGPATLSYVYLPLVEARNCVAAGSFSGATTAIVVTNLSPAAACPATHNQQLNCFIAVTDLLTMVSWGHASWAV</sequence>
<protein>
    <submittedName>
        <fullName evidence="1">Uncharacterized protein</fullName>
    </submittedName>
</protein>
<evidence type="ECO:0000313" key="1">
    <source>
        <dbReference type="EMBL" id="CAK11583.1"/>
    </source>
</evidence>
<accession>Q1M9W3</accession>
<proteinExistence type="predicted"/>
<dbReference type="EMBL" id="AM236081">
    <property type="protein sequence ID" value="CAK11583.1"/>
    <property type="molecule type" value="Genomic_DNA"/>
</dbReference>
<keyword evidence="2" id="KW-1185">Reference proteome</keyword>
<gene>
    <name evidence="1" type="ordered locus">pRL70054</name>
</gene>
<reference evidence="1 2" key="1">
    <citation type="journal article" date="2006" name="Genome Biol.">
        <title>The genome of Rhizobium leguminosarum has recognizable core and accessory components.</title>
        <authorList>
            <person name="Young J.W."/>
            <person name="Crossman L.C."/>
            <person name="Johnston A.W.B."/>
            <person name="Thomson N.R."/>
            <person name="Ghazoui Z.F."/>
            <person name="Hull K.H."/>
            <person name="Wexler M."/>
            <person name="Curson A.R.J."/>
            <person name="Todd J.D."/>
            <person name="Poole P.S."/>
            <person name="Mauchline T.H."/>
            <person name="East A.K."/>
            <person name="Quail M.A."/>
            <person name="Churcher C."/>
            <person name="Arrowsmith C."/>
            <person name="Cherevach A."/>
            <person name="Chillingworth T."/>
            <person name="Clarke K."/>
            <person name="Cronin A."/>
            <person name="Davis P."/>
            <person name="Fraser A."/>
            <person name="Hance Z."/>
            <person name="Hauser H."/>
            <person name="Jagels K."/>
            <person name="Moule S."/>
            <person name="Mungall K."/>
            <person name="Norbertczak H."/>
            <person name="Rabbinowitsch E."/>
            <person name="Sanders M."/>
            <person name="Simmonds M."/>
            <person name="Whitehead S."/>
            <person name="Parkhill J."/>
        </authorList>
    </citation>
    <scope>NUCLEOTIDE SEQUENCE [LARGE SCALE GENOMIC DNA]</scope>
    <source>
        <strain evidence="2">DSM 114642 / LMG 32736 / 3841</strain>
    </source>
</reference>
<dbReference type="AlphaFoldDB" id="Q1M9W3"/>
<name>Q1M9W3_RHIJ3</name>
<keyword evidence="1" id="KW-0614">Plasmid</keyword>
<evidence type="ECO:0000313" key="2">
    <source>
        <dbReference type="Proteomes" id="UP000006575"/>
    </source>
</evidence>
<dbReference type="KEGG" id="rle:pRL70054"/>